<reference evidence="1" key="1">
    <citation type="submission" date="2019-04" db="EMBL/GenBank/DDBJ databases">
        <title>Draft genome sequences of Streptomyces avermitilis MC3.</title>
        <authorList>
            <person name="Komaki H."/>
            <person name="Tamura T."/>
            <person name="Hosoyama A."/>
        </authorList>
    </citation>
    <scope>NUCLEOTIDE SEQUENCE</scope>
    <source>
        <strain evidence="1">MC3</strain>
    </source>
</reference>
<accession>A0A499V4M1</accession>
<sequence>MPGVAGVGAGRDEVDVVAAADGRVLGVDGPAVRVDGVHQGQARLEDVVLAGPVEGQSELPSGRIA</sequence>
<gene>
    <name evidence="1" type="ORF">SAVMC3_20640</name>
</gene>
<name>A0A499V4M1_STRAX</name>
<protein>
    <submittedName>
        <fullName evidence="1">Uncharacterized protein</fullName>
    </submittedName>
</protein>
<proteinExistence type="predicted"/>
<dbReference type="AlphaFoldDB" id="A0A499V4M1"/>
<dbReference type="EMBL" id="AP019621">
    <property type="protein sequence ID" value="BBJ49435.1"/>
    <property type="molecule type" value="Genomic_DNA"/>
</dbReference>
<evidence type="ECO:0000313" key="1">
    <source>
        <dbReference type="EMBL" id="BBJ49435.1"/>
    </source>
</evidence>
<organism evidence="1">
    <name type="scientific">Streptomyces avermitilis</name>
    <dbReference type="NCBI Taxonomy" id="33903"/>
    <lineage>
        <taxon>Bacteria</taxon>
        <taxon>Bacillati</taxon>
        <taxon>Actinomycetota</taxon>
        <taxon>Actinomycetes</taxon>
        <taxon>Kitasatosporales</taxon>
        <taxon>Streptomycetaceae</taxon>
        <taxon>Streptomyces</taxon>
    </lineage>
</organism>